<dbReference type="EMBL" id="JAATIP010000252">
    <property type="protein sequence ID" value="KAF4356507.1"/>
    <property type="molecule type" value="Genomic_DNA"/>
</dbReference>
<reference evidence="1 2" key="1">
    <citation type="journal article" date="2020" name="bioRxiv">
        <title>Sequence and annotation of 42 cannabis genomes reveals extensive copy number variation in cannabinoid synthesis and pathogen resistance genes.</title>
        <authorList>
            <person name="Mckernan K.J."/>
            <person name="Helbert Y."/>
            <person name="Kane L.T."/>
            <person name="Ebling H."/>
            <person name="Zhang L."/>
            <person name="Liu B."/>
            <person name="Eaton Z."/>
            <person name="Mclaughlin S."/>
            <person name="Kingan S."/>
            <person name="Baybayan P."/>
            <person name="Concepcion G."/>
            <person name="Jordan M."/>
            <person name="Riva A."/>
            <person name="Barbazuk W."/>
            <person name="Harkins T."/>
        </authorList>
    </citation>
    <scope>NUCLEOTIDE SEQUENCE [LARGE SCALE GENOMIC DNA]</scope>
    <source>
        <strain evidence="2">cv. Jamaican Lion 4</strain>
        <tissue evidence="1">Leaf</tissue>
    </source>
</reference>
<sequence length="142" mass="15420">MIADAFHCKEFSFFIDGASILQSSSACFNNKNQNFPSVCTFSVRIGNGTQKKSKNNPVGGVTVSSQCNVPLILVSASYIDLEEEYLFIMGFKIGAEEKDWECIKWSIGEHLGLGATNLEAPAFSIVMEFSTSNGCSIVVVQS</sequence>
<evidence type="ECO:0000313" key="1">
    <source>
        <dbReference type="EMBL" id="KAF4356507.1"/>
    </source>
</evidence>
<organism evidence="1 2">
    <name type="scientific">Cannabis sativa</name>
    <name type="common">Hemp</name>
    <name type="synonym">Marijuana</name>
    <dbReference type="NCBI Taxonomy" id="3483"/>
    <lineage>
        <taxon>Eukaryota</taxon>
        <taxon>Viridiplantae</taxon>
        <taxon>Streptophyta</taxon>
        <taxon>Embryophyta</taxon>
        <taxon>Tracheophyta</taxon>
        <taxon>Spermatophyta</taxon>
        <taxon>Magnoliopsida</taxon>
        <taxon>eudicotyledons</taxon>
        <taxon>Gunneridae</taxon>
        <taxon>Pentapetalae</taxon>
        <taxon>rosids</taxon>
        <taxon>fabids</taxon>
        <taxon>Rosales</taxon>
        <taxon>Cannabaceae</taxon>
        <taxon>Cannabis</taxon>
    </lineage>
</organism>
<accession>A0A7J6EDH1</accession>
<comment type="caution">
    <text evidence="1">The sequence shown here is derived from an EMBL/GenBank/DDBJ whole genome shotgun (WGS) entry which is preliminary data.</text>
</comment>
<evidence type="ECO:0000313" key="2">
    <source>
        <dbReference type="Proteomes" id="UP000525078"/>
    </source>
</evidence>
<proteinExistence type="predicted"/>
<dbReference type="AlphaFoldDB" id="A0A7J6EDH1"/>
<dbReference type="Proteomes" id="UP000525078">
    <property type="component" value="Unassembled WGS sequence"/>
</dbReference>
<gene>
    <name evidence="1" type="ORF">F8388_026979</name>
</gene>
<name>A0A7J6EDH1_CANSA</name>
<protein>
    <submittedName>
        <fullName evidence="1">Uncharacterized protein</fullName>
    </submittedName>
</protein>